<evidence type="ECO:0008006" key="2">
    <source>
        <dbReference type="Google" id="ProtNLM"/>
    </source>
</evidence>
<sequence length="212" mass="24560">MAKYTLELRQISDSKNLKVFDFDYDFYDPDLKQLFEKKFIENYYFDEIGFETVGRFKQRLKAKLNKIMPKYKQLYQTELACKDINFMLNKDLKETFIREVDNTSNMTGDSLSKVNGNDNTGFKESNIGNGNATLSFDSLTSISQNDNNFNNTNSTNNNVVNTGNQREETTLLSQGNIGITSSAELLEKWRATIINIDEMLIEECRDLFMLIY</sequence>
<reference evidence="1" key="1">
    <citation type="submission" date="2019-08" db="EMBL/GenBank/DDBJ databases">
        <authorList>
            <person name="Kucharzyk K."/>
            <person name="Murdoch R.W."/>
            <person name="Higgins S."/>
            <person name="Loffler F."/>
        </authorList>
    </citation>
    <scope>NUCLEOTIDE SEQUENCE</scope>
</reference>
<organism evidence="1">
    <name type="scientific">bioreactor metagenome</name>
    <dbReference type="NCBI Taxonomy" id="1076179"/>
    <lineage>
        <taxon>unclassified sequences</taxon>
        <taxon>metagenomes</taxon>
        <taxon>ecological metagenomes</taxon>
    </lineage>
</organism>
<name>A0A644WZU2_9ZZZZ</name>
<dbReference type="EMBL" id="VSSQ01001567">
    <property type="protein sequence ID" value="MPM09430.1"/>
    <property type="molecule type" value="Genomic_DNA"/>
</dbReference>
<accession>A0A644WZU2</accession>
<dbReference type="AlphaFoldDB" id="A0A644WZU2"/>
<evidence type="ECO:0000313" key="1">
    <source>
        <dbReference type="EMBL" id="MPM09430.1"/>
    </source>
</evidence>
<gene>
    <name evidence="1" type="ORF">SDC9_55747</name>
</gene>
<proteinExistence type="predicted"/>
<protein>
    <recommendedName>
        <fullName evidence="2">Collar protein</fullName>
    </recommendedName>
</protein>
<comment type="caution">
    <text evidence="1">The sequence shown here is derived from an EMBL/GenBank/DDBJ whole genome shotgun (WGS) entry which is preliminary data.</text>
</comment>